<organism evidence="2 3">
    <name type="scientific">Didymella rabiei</name>
    <name type="common">Chickpea ascochyta blight fungus</name>
    <name type="synonym">Mycosphaerella rabiei</name>
    <dbReference type="NCBI Taxonomy" id="5454"/>
    <lineage>
        <taxon>Eukaryota</taxon>
        <taxon>Fungi</taxon>
        <taxon>Dikarya</taxon>
        <taxon>Ascomycota</taxon>
        <taxon>Pezizomycotina</taxon>
        <taxon>Dothideomycetes</taxon>
        <taxon>Pleosporomycetidae</taxon>
        <taxon>Pleosporales</taxon>
        <taxon>Pleosporineae</taxon>
        <taxon>Didymellaceae</taxon>
        <taxon>Ascochyta</taxon>
    </lineage>
</organism>
<accession>A0A162YWC1</accession>
<evidence type="ECO:0000313" key="3">
    <source>
        <dbReference type="Proteomes" id="UP000076837"/>
    </source>
</evidence>
<dbReference type="EMBL" id="JYNV01000283">
    <property type="protein sequence ID" value="KZM20262.1"/>
    <property type="molecule type" value="Genomic_DNA"/>
</dbReference>
<comment type="caution">
    <text evidence="2">The sequence shown here is derived from an EMBL/GenBank/DDBJ whole genome shotgun (WGS) entry which is preliminary data.</text>
</comment>
<dbReference type="AlphaFoldDB" id="A0A162YWC1"/>
<gene>
    <name evidence="2" type="ORF">ST47_g8614</name>
</gene>
<evidence type="ECO:0000256" key="1">
    <source>
        <dbReference type="SAM" id="MobiDB-lite"/>
    </source>
</evidence>
<keyword evidence="3" id="KW-1185">Reference proteome</keyword>
<evidence type="ECO:0000313" key="2">
    <source>
        <dbReference type="EMBL" id="KZM20262.1"/>
    </source>
</evidence>
<proteinExistence type="predicted"/>
<protein>
    <submittedName>
        <fullName evidence="2">Uncharacterized protein</fullName>
    </submittedName>
</protein>
<sequence>MARKICNHPVFPSLRAKLTALKITVCPTCLIRSHIFEIAETQAALERRGGIFLSRATAEHETVGRGLEMVCHKALVRRWRLEKIDLYRDLCHLEALRTEGAGKTRWELQLVKAFDLWRDVEVECSRMPGYKYSKDDFSDVVDGEEPGVEPEQPNYRLNEVTLDRETAEADEGWETVKNKSTLSRQIPTGVVLLEHLQTITGGDIGMSETKGFDTNLDMQDSDEVALQEMEKVTSRLEPGSNWNSCDRYDLLEEIGDAQDTIFHSIVDDDTSYLVSKWEGRSAEVATAVAHNVLSKAPMQPILKRASFLRLNSKSPSRNKVHISHLATVFCDPGGLRSNCDGVVCPHFSYTNSNSARRRLRFWRKSSTYETKTWAAPQHYRNINTSHYRDAWDDYKVWQRLCDGYDHKWGEDQASECAPNLAGANNNLDGASCAAKTSEGQERDEEGSTEGRYEGMASKISSGGLAKCLY</sequence>
<name>A0A162YWC1_DIDRA</name>
<reference evidence="2 3" key="1">
    <citation type="journal article" date="2016" name="Sci. Rep.">
        <title>Draft genome sequencing and secretome analysis of fungal phytopathogen Ascochyta rabiei provides insight into the necrotrophic effector repertoire.</title>
        <authorList>
            <person name="Verma S."/>
            <person name="Gazara R.K."/>
            <person name="Nizam S."/>
            <person name="Parween S."/>
            <person name="Chattopadhyay D."/>
            <person name="Verma P.K."/>
        </authorList>
    </citation>
    <scope>NUCLEOTIDE SEQUENCE [LARGE SCALE GENOMIC DNA]</scope>
    <source>
        <strain evidence="2 3">ArDII</strain>
    </source>
</reference>
<dbReference type="OrthoDB" id="3791881at2759"/>
<feature type="region of interest" description="Disordered" evidence="1">
    <location>
        <begin position="431"/>
        <end position="455"/>
    </location>
</feature>
<dbReference type="Proteomes" id="UP000076837">
    <property type="component" value="Unassembled WGS sequence"/>
</dbReference>